<dbReference type="GO" id="GO:0005634">
    <property type="term" value="C:nucleus"/>
    <property type="evidence" value="ECO:0007669"/>
    <property type="project" value="UniProtKB-SubCell"/>
</dbReference>
<evidence type="ECO:0000256" key="4">
    <source>
        <dbReference type="ARBA" id="ARBA00016225"/>
    </source>
</evidence>
<comment type="similarity">
    <text evidence="3">Belongs to the eukaryotic/archaeal RNase P protein component 1 family.</text>
</comment>
<evidence type="ECO:0000256" key="1">
    <source>
        <dbReference type="ARBA" id="ARBA00002435"/>
    </source>
</evidence>
<evidence type="ECO:0000256" key="5">
    <source>
        <dbReference type="ARBA" id="ARBA00046486"/>
    </source>
</evidence>
<evidence type="ECO:0000313" key="7">
    <source>
        <dbReference type="EMBL" id="CAD6198860.1"/>
    </source>
</evidence>
<comment type="function">
    <text evidence="1">Component of ribonuclease P, a ribonucleoprotein complex that generates mature tRNA molecules by cleaving their 5'-ends.</text>
</comment>
<evidence type="ECO:0000256" key="2">
    <source>
        <dbReference type="ARBA" id="ARBA00004123"/>
    </source>
</evidence>
<evidence type="ECO:0000313" key="8">
    <source>
        <dbReference type="Proteomes" id="UP000835052"/>
    </source>
</evidence>
<dbReference type="GO" id="GO:0033204">
    <property type="term" value="F:ribonuclease P RNA binding"/>
    <property type="evidence" value="ECO:0007669"/>
    <property type="project" value="InterPro"/>
</dbReference>
<accession>A0A8S1HQV3</accession>
<dbReference type="EMBL" id="CAJGYM010000141">
    <property type="protein sequence ID" value="CAD6198860.1"/>
    <property type="molecule type" value="Genomic_DNA"/>
</dbReference>
<feature type="region of interest" description="Disordered" evidence="6">
    <location>
        <begin position="28"/>
        <end position="49"/>
    </location>
</feature>
<dbReference type="OrthoDB" id="124041at2759"/>
<comment type="subunit">
    <text evidence="5">Component of nuclear RNase P and RNase MRP ribonucleoproteins. RNase P consists of a catalytic RNA moiety and 10 different protein chains; POP1, POP4, POP5, POP7, RPP14, RPP21, RPP25, RPP30, RPP38 and RPP40. Within the RNase P complex, POP1, POP7 and RPP25 form the 'finger' subcomplex, POP5, RPP14, RPP40 and homodimeric RPP30 form the 'palm' subcomplex, and RPP21, POP4 and RPP38 form the 'wrist' subcomplex. All subunits of the RNase P complex interact with the catalytic RNA. Several subunits of RNase P are also part of the RNase MRP complex. RNase MRP consists of a catalytic RNA moiety and about 8 protein subunits; POP1, POP7, RPP25, RPP30, RPP38, RPP40 and possibly also POP4 and POP5.</text>
</comment>
<dbReference type="Gene3D" id="2.30.30.210">
    <property type="entry name" value="Ribonuclease P/MRP, subunit p29"/>
    <property type="match status" value="1"/>
</dbReference>
<sequence>MTKKTDSVRIGDSNGTDKDRMGVVYLEKSFKHKRNPRRQKKLNENRTKLTEEDKKNMKFADFVGLNTTWQKYYRQQLGNNFNAKKHDKRILKADYHGAVLTVWGAENPTQIGISGIVVLETRYTFQLVTIQDRFVVIPKKGTTFRFILGDRLFTLFADGMRQRPALRGKKPRIKRVLPMFIRGTLIPPEKCAPLAETAPQAISEV</sequence>
<dbReference type="AlphaFoldDB" id="A0A8S1HQV3"/>
<dbReference type="InterPro" id="IPR036980">
    <property type="entry name" value="RNase_P/MRP_Rpp29_sf"/>
</dbReference>
<proteinExistence type="inferred from homology"/>
<dbReference type="SUPFAM" id="SSF101744">
    <property type="entry name" value="Rof/RNase P subunit-like"/>
    <property type="match status" value="1"/>
</dbReference>
<organism evidence="7 8">
    <name type="scientific">Caenorhabditis auriculariae</name>
    <dbReference type="NCBI Taxonomy" id="2777116"/>
    <lineage>
        <taxon>Eukaryota</taxon>
        <taxon>Metazoa</taxon>
        <taxon>Ecdysozoa</taxon>
        <taxon>Nematoda</taxon>
        <taxon>Chromadorea</taxon>
        <taxon>Rhabditida</taxon>
        <taxon>Rhabditina</taxon>
        <taxon>Rhabditomorpha</taxon>
        <taxon>Rhabditoidea</taxon>
        <taxon>Rhabditidae</taxon>
        <taxon>Peloderinae</taxon>
        <taxon>Caenorhabditis</taxon>
    </lineage>
</organism>
<comment type="caution">
    <text evidence="7">The sequence shown here is derived from an EMBL/GenBank/DDBJ whole genome shotgun (WGS) entry which is preliminary data.</text>
</comment>
<protein>
    <recommendedName>
        <fullName evidence="4">Ribonuclease P protein subunit p29</fullName>
    </recommendedName>
</protein>
<feature type="compositionally biased region" description="Basic residues" evidence="6">
    <location>
        <begin position="30"/>
        <end position="40"/>
    </location>
</feature>
<dbReference type="FunFam" id="2.30.30.210:FF:000006">
    <property type="entry name" value="Ribonuclease P protein subunit p29"/>
    <property type="match status" value="1"/>
</dbReference>
<dbReference type="PANTHER" id="PTHR13348:SF0">
    <property type="entry name" value="RIBONUCLEASE P PROTEIN SUBUNIT P29"/>
    <property type="match status" value="1"/>
</dbReference>
<dbReference type="PANTHER" id="PTHR13348">
    <property type="entry name" value="RIBONUCLEASE P SUBUNIT P29"/>
    <property type="match status" value="1"/>
</dbReference>
<keyword evidence="8" id="KW-1185">Reference proteome</keyword>
<dbReference type="InterPro" id="IPR002730">
    <property type="entry name" value="Rpp29/RNP1"/>
</dbReference>
<name>A0A8S1HQV3_9PELO</name>
<feature type="region of interest" description="Disordered" evidence="6">
    <location>
        <begin position="1"/>
        <end position="20"/>
    </location>
</feature>
<dbReference type="GO" id="GO:0001682">
    <property type="term" value="P:tRNA 5'-leader removal"/>
    <property type="evidence" value="ECO:0007669"/>
    <property type="project" value="InterPro"/>
</dbReference>
<dbReference type="GO" id="GO:0006364">
    <property type="term" value="P:rRNA processing"/>
    <property type="evidence" value="ECO:0007669"/>
    <property type="project" value="TreeGrafter"/>
</dbReference>
<dbReference type="Proteomes" id="UP000835052">
    <property type="component" value="Unassembled WGS sequence"/>
</dbReference>
<evidence type="ECO:0000256" key="3">
    <source>
        <dbReference type="ARBA" id="ARBA00006181"/>
    </source>
</evidence>
<gene>
    <name evidence="7" type="ORF">CAUJ_LOCUS14765</name>
</gene>
<reference evidence="7" key="1">
    <citation type="submission" date="2020-10" db="EMBL/GenBank/DDBJ databases">
        <authorList>
            <person name="Kikuchi T."/>
        </authorList>
    </citation>
    <scope>NUCLEOTIDE SEQUENCE</scope>
    <source>
        <strain evidence="7">NKZ352</strain>
    </source>
</reference>
<dbReference type="InterPro" id="IPR023534">
    <property type="entry name" value="Rof/RNase_P-like"/>
</dbReference>
<dbReference type="GO" id="GO:0000172">
    <property type="term" value="C:ribonuclease MRP complex"/>
    <property type="evidence" value="ECO:0007669"/>
    <property type="project" value="InterPro"/>
</dbReference>
<dbReference type="InterPro" id="IPR016848">
    <property type="entry name" value="RNase_P/MRP_Rpp29-subunit"/>
</dbReference>
<dbReference type="GO" id="GO:0030677">
    <property type="term" value="C:ribonuclease P complex"/>
    <property type="evidence" value="ECO:0007669"/>
    <property type="project" value="InterPro"/>
</dbReference>
<dbReference type="Pfam" id="PF01868">
    <property type="entry name" value="RNase_P-MRP_p29"/>
    <property type="match status" value="1"/>
</dbReference>
<evidence type="ECO:0000256" key="6">
    <source>
        <dbReference type="SAM" id="MobiDB-lite"/>
    </source>
</evidence>
<comment type="subcellular location">
    <subcellularLocation>
        <location evidence="2">Nucleus</location>
    </subcellularLocation>
</comment>
<dbReference type="SMART" id="SM00538">
    <property type="entry name" value="POP4"/>
    <property type="match status" value="1"/>
</dbReference>